<keyword evidence="2" id="KW-0813">Transport</keyword>
<dbReference type="InterPro" id="IPR015856">
    <property type="entry name" value="ABC_transpr_CbiO/EcfA_su"/>
</dbReference>
<organism evidence="7 8">
    <name type="scientific">Gulosibacter chungangensis</name>
    <dbReference type="NCBI Taxonomy" id="979746"/>
    <lineage>
        <taxon>Bacteria</taxon>
        <taxon>Bacillati</taxon>
        <taxon>Actinomycetota</taxon>
        <taxon>Actinomycetes</taxon>
        <taxon>Micrococcales</taxon>
        <taxon>Microbacteriaceae</taxon>
        <taxon>Gulosibacter</taxon>
    </lineage>
</organism>
<dbReference type="PROSITE" id="PS50893">
    <property type="entry name" value="ABC_TRANSPORTER_2"/>
    <property type="match status" value="2"/>
</dbReference>
<sequence>MTAELLEVDALSITHRDAPRPTPEGVSFSVRPGEALLILGPSGCGKSTLSLALNGLVPKDVWADVSGRVTLSGHDLADLEMAQTSQYAAMVFQDPDAQMVAATVFDEVAFGPENLCVPADEIERRVTNALHEVGLWDRREDAPELLSGGGRQRLAIAAALAQGAPLIVLDEPTANLDPHGAREVYEVLAKLLAGGKVGIVLIEHNLDEALRIATSVLVLDREGRPAFSGSPREVLVEHRTELAKLGVWLPLATAVGEQLRHAGWHIPELPLTITELRTQLIETPSPAADPPAADTGDAATPAPNTGGLAVVRDPAEPILMARYLSIRRGRREILKDVSVEIPPGAFVAVVGPNGAGKTTLLQALAGIETPPRGTVSTDGRDISRLKVRELRDRIGYVFQNPEHQFLAHSVRDELSLELRTQRFSEEAITQRVEHALTQFGLAEFADAHPFLLSGGQKRRLSVATALVSGAPVLILDEPTFGQDQARAAELIDMLSELNSAGATVVMATHDLQLAAEVTDRLLVFVDGKVTAYGPTAEVLASNALETAGLGLPPLATAFRGLDAHPALSGITRFRDLPGAPAVGSPVHRLGGLIDE</sequence>
<dbReference type="InterPro" id="IPR003593">
    <property type="entry name" value="AAA+_ATPase"/>
</dbReference>
<evidence type="ECO:0000259" key="6">
    <source>
        <dbReference type="PROSITE" id="PS50893"/>
    </source>
</evidence>
<dbReference type="InterPro" id="IPR003439">
    <property type="entry name" value="ABC_transporter-like_ATP-bd"/>
</dbReference>
<dbReference type="PANTHER" id="PTHR43553">
    <property type="entry name" value="HEAVY METAL TRANSPORTER"/>
    <property type="match status" value="1"/>
</dbReference>
<dbReference type="PANTHER" id="PTHR43553:SF24">
    <property type="entry name" value="ENERGY-COUPLING FACTOR TRANSPORTER ATP-BINDING PROTEIN ECFA1"/>
    <property type="match status" value="1"/>
</dbReference>
<evidence type="ECO:0000313" key="7">
    <source>
        <dbReference type="EMBL" id="KAB1642195.1"/>
    </source>
</evidence>
<dbReference type="Pfam" id="PF00005">
    <property type="entry name" value="ABC_tran"/>
    <property type="match status" value="2"/>
</dbReference>
<comment type="similarity">
    <text evidence="1">Belongs to the ABC transporter superfamily.</text>
</comment>
<proteinExistence type="inferred from homology"/>
<dbReference type="GO" id="GO:0043190">
    <property type="term" value="C:ATP-binding cassette (ABC) transporter complex"/>
    <property type="evidence" value="ECO:0007669"/>
    <property type="project" value="TreeGrafter"/>
</dbReference>
<keyword evidence="3" id="KW-0547">Nucleotide-binding</keyword>
<protein>
    <submittedName>
        <fullName evidence="7">Energy-coupling factor ABC transporter ATP-binding protein</fullName>
    </submittedName>
</protein>
<reference evidence="7 8" key="1">
    <citation type="submission" date="2019-09" db="EMBL/GenBank/DDBJ databases">
        <title>Phylogeny of genus Pseudoclavibacter and closely related genus.</title>
        <authorList>
            <person name="Li Y."/>
        </authorList>
    </citation>
    <scope>NUCLEOTIDE SEQUENCE [LARGE SCALE GENOMIC DNA]</scope>
    <source>
        <strain evidence="7 8">KCTC 13959</strain>
    </source>
</reference>
<gene>
    <name evidence="7" type="ORF">F8O05_10240</name>
</gene>
<dbReference type="InterPro" id="IPR050095">
    <property type="entry name" value="ECF_ABC_transporter_ATP-bd"/>
</dbReference>
<feature type="domain" description="ABC transporter" evidence="6">
    <location>
        <begin position="8"/>
        <end position="247"/>
    </location>
</feature>
<dbReference type="SMART" id="SM00382">
    <property type="entry name" value="AAA"/>
    <property type="match status" value="2"/>
</dbReference>
<evidence type="ECO:0000256" key="4">
    <source>
        <dbReference type="ARBA" id="ARBA00022840"/>
    </source>
</evidence>
<dbReference type="InterPro" id="IPR027417">
    <property type="entry name" value="P-loop_NTPase"/>
</dbReference>
<dbReference type="Gene3D" id="3.40.50.300">
    <property type="entry name" value="P-loop containing nucleotide triphosphate hydrolases"/>
    <property type="match status" value="2"/>
</dbReference>
<evidence type="ECO:0000256" key="1">
    <source>
        <dbReference type="ARBA" id="ARBA00005417"/>
    </source>
</evidence>
<name>A0A7J5B9E3_9MICO</name>
<dbReference type="NCBIfam" id="NF010167">
    <property type="entry name" value="PRK13648.1"/>
    <property type="match status" value="2"/>
</dbReference>
<dbReference type="AlphaFoldDB" id="A0A7J5B9E3"/>
<dbReference type="PROSITE" id="PS00211">
    <property type="entry name" value="ABC_TRANSPORTER_1"/>
    <property type="match status" value="1"/>
</dbReference>
<dbReference type="OrthoDB" id="501320at2"/>
<feature type="compositionally biased region" description="Low complexity" evidence="5">
    <location>
        <begin position="290"/>
        <end position="307"/>
    </location>
</feature>
<keyword evidence="4 7" id="KW-0067">ATP-binding</keyword>
<feature type="region of interest" description="Disordered" evidence="5">
    <location>
        <begin position="283"/>
        <end position="308"/>
    </location>
</feature>
<dbReference type="GO" id="GO:0016887">
    <property type="term" value="F:ATP hydrolysis activity"/>
    <property type="evidence" value="ECO:0007669"/>
    <property type="project" value="InterPro"/>
</dbReference>
<evidence type="ECO:0000256" key="3">
    <source>
        <dbReference type="ARBA" id="ARBA00022741"/>
    </source>
</evidence>
<accession>A0A7J5B9E3</accession>
<keyword evidence="8" id="KW-1185">Reference proteome</keyword>
<feature type="domain" description="ABC transporter" evidence="6">
    <location>
        <begin position="319"/>
        <end position="551"/>
    </location>
</feature>
<comment type="caution">
    <text evidence="7">The sequence shown here is derived from an EMBL/GenBank/DDBJ whole genome shotgun (WGS) entry which is preliminary data.</text>
</comment>
<dbReference type="InterPro" id="IPR017871">
    <property type="entry name" value="ABC_transporter-like_CS"/>
</dbReference>
<dbReference type="RefSeq" id="WP_158052650.1">
    <property type="nucleotide sequence ID" value="NZ_WBKB01000006.1"/>
</dbReference>
<evidence type="ECO:0000313" key="8">
    <source>
        <dbReference type="Proteomes" id="UP000433493"/>
    </source>
</evidence>
<dbReference type="CDD" id="cd03225">
    <property type="entry name" value="ABC_cobalt_CbiO_domain1"/>
    <property type="match status" value="2"/>
</dbReference>
<dbReference type="SUPFAM" id="SSF52540">
    <property type="entry name" value="P-loop containing nucleoside triphosphate hydrolases"/>
    <property type="match status" value="2"/>
</dbReference>
<dbReference type="GO" id="GO:0042626">
    <property type="term" value="F:ATPase-coupled transmembrane transporter activity"/>
    <property type="evidence" value="ECO:0007669"/>
    <property type="project" value="TreeGrafter"/>
</dbReference>
<evidence type="ECO:0000256" key="2">
    <source>
        <dbReference type="ARBA" id="ARBA00022448"/>
    </source>
</evidence>
<dbReference type="Proteomes" id="UP000433493">
    <property type="component" value="Unassembled WGS sequence"/>
</dbReference>
<dbReference type="EMBL" id="WBKB01000006">
    <property type="protein sequence ID" value="KAB1642195.1"/>
    <property type="molecule type" value="Genomic_DNA"/>
</dbReference>
<evidence type="ECO:0000256" key="5">
    <source>
        <dbReference type="SAM" id="MobiDB-lite"/>
    </source>
</evidence>
<dbReference type="GO" id="GO:0005524">
    <property type="term" value="F:ATP binding"/>
    <property type="evidence" value="ECO:0007669"/>
    <property type="project" value="UniProtKB-KW"/>
</dbReference>